<evidence type="ECO:0000313" key="2">
    <source>
        <dbReference type="EMBL" id="THE63342.1"/>
    </source>
</evidence>
<protein>
    <recommendedName>
        <fullName evidence="4">ABC transporter permease</fullName>
    </recommendedName>
</protein>
<dbReference type="EMBL" id="RBZW01000066">
    <property type="protein sequence ID" value="THE63342.1"/>
    <property type="molecule type" value="Genomic_DNA"/>
</dbReference>
<gene>
    <name evidence="2" type="ORF">D8Y22_18760</name>
</gene>
<feature type="transmembrane region" description="Helical" evidence="1">
    <location>
        <begin position="35"/>
        <end position="55"/>
    </location>
</feature>
<sequence>MKGTESPSAASNGTTAITRSIVVARKECTHAVRSSTLRLLIAVLLLVTVVAFRGAGGSGAAPSPLLAVDVLALLLQVIVPIAAILVGCLTLAGERESGSLRFLFGLAPSRTEVVFGKFLGTIGVLAATLGVTFVFAVPLSYFMFGAVAIGALAGLALTTMLLAGAFVGFAIGVSAIAASRKQSIAAAVSGYMLVTFLWEPVVAGAHYAVTGTLPDGALPAWLLFLERLNPLEAYAAAAGAIGVENVHPLRITFGLLGGGTGRSIPDGSGTTAPIYLADGVAICILIGWMLVPTLIGLVWFRRVDLA</sequence>
<feature type="transmembrane region" description="Helical" evidence="1">
    <location>
        <begin position="114"/>
        <end position="136"/>
    </location>
</feature>
<proteinExistence type="predicted"/>
<comment type="caution">
    <text evidence="2">The sequence shown here is derived from an EMBL/GenBank/DDBJ whole genome shotgun (WGS) entry which is preliminary data.</text>
</comment>
<evidence type="ECO:0008006" key="4">
    <source>
        <dbReference type="Google" id="ProtNLM"/>
    </source>
</evidence>
<dbReference type="AlphaFoldDB" id="A0A4S3THH2"/>
<dbReference type="OrthoDB" id="86287at2157"/>
<feature type="transmembrane region" description="Helical" evidence="1">
    <location>
        <begin position="142"/>
        <end position="172"/>
    </location>
</feature>
<dbReference type="Proteomes" id="UP000318864">
    <property type="component" value="Unassembled WGS sequence"/>
</dbReference>
<dbReference type="RefSeq" id="WP_141466188.1">
    <property type="nucleotide sequence ID" value="NZ_RBZW01000066.1"/>
</dbReference>
<dbReference type="PANTHER" id="PTHR43471">
    <property type="entry name" value="ABC TRANSPORTER PERMEASE"/>
    <property type="match status" value="1"/>
</dbReference>
<dbReference type="GO" id="GO:0140359">
    <property type="term" value="F:ABC-type transporter activity"/>
    <property type="evidence" value="ECO:0007669"/>
    <property type="project" value="InterPro"/>
</dbReference>
<dbReference type="Pfam" id="PF12679">
    <property type="entry name" value="ABC2_membrane_2"/>
    <property type="match status" value="1"/>
</dbReference>
<dbReference type="PANTHER" id="PTHR43471:SF1">
    <property type="entry name" value="ABC TRANSPORTER PERMEASE PROTEIN NOSY-RELATED"/>
    <property type="match status" value="1"/>
</dbReference>
<keyword evidence="1" id="KW-0812">Transmembrane</keyword>
<feature type="transmembrane region" description="Helical" evidence="1">
    <location>
        <begin position="70"/>
        <end position="93"/>
    </location>
</feature>
<organism evidence="2 3">
    <name type="scientific">Salinadaptatus halalkaliphilus</name>
    <dbReference type="NCBI Taxonomy" id="2419781"/>
    <lineage>
        <taxon>Archaea</taxon>
        <taxon>Methanobacteriati</taxon>
        <taxon>Methanobacteriota</taxon>
        <taxon>Stenosarchaea group</taxon>
        <taxon>Halobacteria</taxon>
        <taxon>Halobacteriales</taxon>
        <taxon>Natrialbaceae</taxon>
        <taxon>Salinadaptatus</taxon>
    </lineage>
</organism>
<keyword evidence="1" id="KW-1133">Transmembrane helix</keyword>
<name>A0A4S3THH2_9EURY</name>
<feature type="transmembrane region" description="Helical" evidence="1">
    <location>
        <begin position="274"/>
        <end position="300"/>
    </location>
</feature>
<evidence type="ECO:0000256" key="1">
    <source>
        <dbReference type="SAM" id="Phobius"/>
    </source>
</evidence>
<dbReference type="GO" id="GO:0005886">
    <property type="term" value="C:plasma membrane"/>
    <property type="evidence" value="ECO:0007669"/>
    <property type="project" value="UniProtKB-SubCell"/>
</dbReference>
<reference evidence="2 3" key="1">
    <citation type="submission" date="2018-10" db="EMBL/GenBank/DDBJ databases">
        <title>Natronolimnobius sp. XQ-INN 246 isolated from Inner Mongolia Autonomous Region of China.</title>
        <authorList>
            <person name="Xue Q."/>
        </authorList>
    </citation>
    <scope>NUCLEOTIDE SEQUENCE [LARGE SCALE GENOMIC DNA]</scope>
    <source>
        <strain evidence="2 3">XQ-INN 246</strain>
    </source>
</reference>
<accession>A0A4S3THH2</accession>
<evidence type="ECO:0000313" key="3">
    <source>
        <dbReference type="Proteomes" id="UP000318864"/>
    </source>
</evidence>
<feature type="transmembrane region" description="Helical" evidence="1">
    <location>
        <begin position="184"/>
        <end position="209"/>
    </location>
</feature>
<keyword evidence="3" id="KW-1185">Reference proteome</keyword>
<keyword evidence="1" id="KW-0472">Membrane</keyword>